<dbReference type="InterPro" id="IPR003598">
    <property type="entry name" value="Ig_sub2"/>
</dbReference>
<dbReference type="InterPro" id="IPR013783">
    <property type="entry name" value="Ig-like_fold"/>
</dbReference>
<dbReference type="SMART" id="SM00408">
    <property type="entry name" value="IGc2"/>
    <property type="match status" value="19"/>
</dbReference>
<dbReference type="PANTHER" id="PTHR12231">
    <property type="entry name" value="CTX-RELATED TYPE I TRANSMEMBRANE PROTEIN"/>
    <property type="match status" value="1"/>
</dbReference>
<accession>A0A0A9WRS9</accession>
<dbReference type="Pfam" id="PF13895">
    <property type="entry name" value="Ig_2"/>
    <property type="match status" value="1"/>
</dbReference>
<dbReference type="InterPro" id="IPR000884">
    <property type="entry name" value="TSP1_rpt"/>
</dbReference>
<dbReference type="PROSITE" id="PS50835">
    <property type="entry name" value="IG_LIKE"/>
    <property type="match status" value="18"/>
</dbReference>
<dbReference type="Pfam" id="PF23560">
    <property type="entry name" value="GBD_Hemicentin"/>
    <property type="match status" value="1"/>
</dbReference>
<keyword evidence="3 8" id="KW-0732">Signal</keyword>
<dbReference type="SUPFAM" id="SSF53300">
    <property type="entry name" value="vWA-like"/>
    <property type="match status" value="1"/>
</dbReference>
<evidence type="ECO:0000256" key="8">
    <source>
        <dbReference type="SAM" id="SignalP"/>
    </source>
</evidence>
<dbReference type="Pfam" id="PF25106">
    <property type="entry name" value="VWA_4"/>
    <property type="match status" value="1"/>
</dbReference>
<gene>
    <name evidence="11" type="primary">HMCN2_7</name>
    <name evidence="11" type="ORF">CM83_57829</name>
</gene>
<feature type="non-terminal residue" evidence="11">
    <location>
        <position position="1"/>
    </location>
</feature>
<dbReference type="InterPro" id="IPR013106">
    <property type="entry name" value="Ig_V-set"/>
</dbReference>
<evidence type="ECO:0000256" key="5">
    <source>
        <dbReference type="ARBA" id="ARBA00023157"/>
    </source>
</evidence>
<feature type="domain" description="VWFA" evidence="9">
    <location>
        <begin position="70"/>
        <end position="243"/>
    </location>
</feature>
<keyword evidence="6" id="KW-0325">Glycoprotein</keyword>
<dbReference type="SMART" id="SM00406">
    <property type="entry name" value="IGv"/>
    <property type="match status" value="3"/>
</dbReference>
<feature type="domain" description="Ig-like" evidence="10">
    <location>
        <begin position="1460"/>
        <end position="1540"/>
    </location>
</feature>
<dbReference type="Gene3D" id="3.40.50.410">
    <property type="entry name" value="von Willebrand factor, type A domain"/>
    <property type="match status" value="1"/>
</dbReference>
<feature type="domain" description="Ig-like" evidence="10">
    <location>
        <begin position="547"/>
        <end position="643"/>
    </location>
</feature>
<dbReference type="EMBL" id="GBHO01034431">
    <property type="protein sequence ID" value="JAG09173.1"/>
    <property type="molecule type" value="Transcribed_RNA"/>
</dbReference>
<feature type="domain" description="Ig-like" evidence="10">
    <location>
        <begin position="1284"/>
        <end position="1364"/>
    </location>
</feature>
<comment type="subcellular location">
    <subcellularLocation>
        <location evidence="1">Secreted</location>
    </subcellularLocation>
</comment>
<evidence type="ECO:0000256" key="1">
    <source>
        <dbReference type="ARBA" id="ARBA00004613"/>
    </source>
</evidence>
<keyword evidence="5" id="KW-1015">Disulfide bond</keyword>
<dbReference type="GO" id="GO:0005576">
    <property type="term" value="C:extracellular region"/>
    <property type="evidence" value="ECO:0007669"/>
    <property type="project" value="UniProtKB-SubCell"/>
</dbReference>
<organism evidence="11">
    <name type="scientific">Lygus hesperus</name>
    <name type="common">Western plant bug</name>
    <dbReference type="NCBI Taxonomy" id="30085"/>
    <lineage>
        <taxon>Eukaryota</taxon>
        <taxon>Metazoa</taxon>
        <taxon>Ecdysozoa</taxon>
        <taxon>Arthropoda</taxon>
        <taxon>Hexapoda</taxon>
        <taxon>Insecta</taxon>
        <taxon>Pterygota</taxon>
        <taxon>Neoptera</taxon>
        <taxon>Paraneoptera</taxon>
        <taxon>Hemiptera</taxon>
        <taxon>Heteroptera</taxon>
        <taxon>Panheteroptera</taxon>
        <taxon>Cimicomorpha</taxon>
        <taxon>Miridae</taxon>
        <taxon>Mirini</taxon>
        <taxon>Lygus</taxon>
    </lineage>
</organism>
<evidence type="ECO:0000259" key="9">
    <source>
        <dbReference type="PROSITE" id="PS50234"/>
    </source>
</evidence>
<feature type="chain" id="PRO_5002070954" evidence="8">
    <location>
        <begin position="27"/>
        <end position="2636"/>
    </location>
</feature>
<feature type="domain" description="Ig-like" evidence="10">
    <location>
        <begin position="1200"/>
        <end position="1279"/>
    </location>
</feature>
<dbReference type="PROSITE" id="PS50092">
    <property type="entry name" value="TSP1"/>
    <property type="match status" value="3"/>
</dbReference>
<dbReference type="FunFam" id="2.60.40.10:FF:000032">
    <property type="entry name" value="palladin isoform X1"/>
    <property type="match status" value="3"/>
</dbReference>
<feature type="domain" description="Ig-like" evidence="10">
    <location>
        <begin position="1833"/>
        <end position="1927"/>
    </location>
</feature>
<dbReference type="InterPro" id="IPR056861">
    <property type="entry name" value="HMCN1-like_VWA"/>
</dbReference>
<reference evidence="11" key="2">
    <citation type="submission" date="2014-07" db="EMBL/GenBank/DDBJ databases">
        <authorList>
            <person name="Hull J."/>
        </authorList>
    </citation>
    <scope>NUCLEOTIDE SEQUENCE</scope>
</reference>
<dbReference type="CDD" id="cd00198">
    <property type="entry name" value="vWFA"/>
    <property type="match status" value="1"/>
</dbReference>
<dbReference type="PROSITE" id="PS50234">
    <property type="entry name" value="VWFA"/>
    <property type="match status" value="1"/>
</dbReference>
<dbReference type="InterPro" id="IPR036383">
    <property type="entry name" value="TSP1_rpt_sf"/>
</dbReference>
<dbReference type="SMART" id="SM00209">
    <property type="entry name" value="TSP1"/>
    <property type="match status" value="3"/>
</dbReference>
<keyword evidence="7" id="KW-0393">Immunoglobulin domain</keyword>
<dbReference type="FunFam" id="2.20.100.10:FF:000001">
    <property type="entry name" value="semaphorin-5A isoform X1"/>
    <property type="match status" value="1"/>
</dbReference>
<dbReference type="SUPFAM" id="SSF48726">
    <property type="entry name" value="Immunoglobulin"/>
    <property type="match status" value="18"/>
</dbReference>
<evidence type="ECO:0000313" key="11">
    <source>
        <dbReference type="EMBL" id="JAG09173.1"/>
    </source>
</evidence>
<dbReference type="Pfam" id="PF00090">
    <property type="entry name" value="TSP_1"/>
    <property type="match status" value="3"/>
</dbReference>
<dbReference type="Pfam" id="PF07679">
    <property type="entry name" value="I-set"/>
    <property type="match status" value="6"/>
</dbReference>
<dbReference type="SUPFAM" id="SSF82895">
    <property type="entry name" value="TSP-1 type 1 repeat"/>
    <property type="match status" value="3"/>
</dbReference>
<dbReference type="InterPro" id="IPR036179">
    <property type="entry name" value="Ig-like_dom_sf"/>
</dbReference>
<feature type="domain" description="Ig-like" evidence="10">
    <location>
        <begin position="2022"/>
        <end position="2110"/>
    </location>
</feature>
<dbReference type="CDD" id="cd00096">
    <property type="entry name" value="Ig"/>
    <property type="match status" value="2"/>
</dbReference>
<dbReference type="InterPro" id="IPR036465">
    <property type="entry name" value="vWFA_dom_sf"/>
</dbReference>
<sequence>VRMRASAELGIILALSLQSICPGSTSDVTLHREVEDKLHIHVWKSEDSGNINNRYRRSMDEFCSIDKGISVGLVIDTTGSMAGEINEVKIYAKNLLNELTNAPRNRICDLVFVPTNDETPTHENYVQTRNLETLIKAVENIVANGGGDCPEKTLVGVEKAIDLSYKGSFIFVFTDADPKDYYLYETVKKKIEDKKITIYFLLTGVCGSEPAESFFKLSTTSTMGQVARIDKNPSVIRNITQALKDQFQKNTVVFTSKTGPPTTGDGEKYKVHVPPNTPEMTVTGSGSGVQVELKDPDGSSVKNISKLTATENFKILTVLDPAPGKWTVTIKSNSMFKLVASAVSDIDIDFGFSTVPTDDIMSVARSPGEDVESYLLLNVSDPKTVFNISVVDILVDGSTVESLPVEAVNVHNGVFRAERYKYPNKSFRIRINAFTHDGYQLTRESLTTIQSQEPGPPAIECKEKMLASAGVAFNMTCTVESHTEVEVKMYKEGSTHTHTDRHPVTARVSISFLVLRKKDSGYYIIEATNKAGKVTKKIQLMVIENPPKAFINAPLFGVVGVSKTISCRCDSFTDCTLEWTKSDSPADDFSQKPAFPLLSGENVNVEKVKVMLTPTLSKDAGWYICTAQNGGGTSVAKTYLEIRESPEIEIQDSSKSPVSLVTFKQWNTVSITCIAKKGVPAPRLAWFRGNRKIVDNKSTTLRGHDYVTHTITNAQKDIEGTYLCRGDNDIGVDEKNVTLQFVQAPRLTKPSAYPSVFLVGTDAILICYFTGIPVPSVTWTRKIKDSITAVEDREGAHAVQNSGQATLTLHNVILEDTGTYYCEASNGVGRKKIQMYLEIEQKPVFEIATKEVTVPLNGTIELPCNPNGVPTPLVSWRKVNGKLAGQIIGTNYRIINAALEEQGVYICRAENNHGADEFQVRVQISGAAPPKLFKETKSNIVPRKGFPGGNVTLDCPIIQGEPSPTLTWTHRGKTVRNGRPFTISQEYRSLTIGPVTEDLTGNYTCIAENQVGKDNKTFSLALYKAPRIIEQAGIIYVRDGVQVELNCSAEGDPKPEITWSLLNRTIETLIPQPSSVGSSKLVIPKNSVKRRQRFQCRAHNNVSDAVKVFQVVVLRPPKIRVFWEKIITKRRDEVIILNCTATGNPKPTIIWTHDGKTVFTVANNNIYRVKGGGSGKYGCTAENKVGKEFRLTLIQRLEPPEIKNLPAVTPAATGKPIVLKCTVSGYPAPKISWSFNGNEVVGRNHPDLEITNVSKSDEGTYTCTAYNSEGSAKRTTRLVVRDKPIINCQQESYEVKSGKMVNFLCQIEANPKPTVIRWYKDGRPWESGSGDGSLQFVAEAKDTGLFTVEAFNEFGSDSKAIELTVLRPPTFSPSHTKEINVTAGAKAVLPCRADGFPQPKLIWDVHSFPAPRNKVKYITDSGSLEINDVLIDYEGDYKCTAENKAGSQIHFVHLNVLEKPRVKIVARNVPMSGDVNSGDEVVLTCDVHGKPIPELNWFKDDQLLSTNRVIRFKASQSKSGNYTCQANNTIGEASDFISVNVISLPTIHGSPYELVSGIEGHDLELFCSASGNPPPLISWFKNDQKLNNASDTIVNLRTLQILKLSKEFFGNITCEASNLRGTFKKTFGIRVDTRPKIGHNPPYEIPVYFNTEFSVPCKAEGFPKPVVKWTTGTGGKSITLSPGDTYDGFTVLPDGTLIGRNMTWTEKRFVSCSASNTAGSDVSDHVLRHSELPHADNAIRRLLERSPSATVVRARRGKREILECPSKLRPLAPWLKDFKDIPQDDYMSGRYSLLDGRTKLSVNFPEDFDIATYSCVDSRGRSHNFILNVISEPYFLDHAEDYKLVENDQLDISCKANGNPTPMIFWYVKDKSFGWIPINNYTTEGPVFTGNQNEYLHINSAITSQTGQYKCVARNLDGDQSMQFSITVAALPKLKGDEMVTVDIALGKPLQLTCQIEGEADIVYQWFIVKDGRKSRLSTKGKIMNIGPSSFGDSGSYVCTGTSHTGSAQQEFIVNVFGNRIPRLKGESNSTIQFFSGDVLELECIPEDRVDIINWSKGGEMVTRTEHMYPSVVGYGDVLNIIGANELDGGEYECSVHNMAGMDRKNFFLQFINVIPNSKTVVNFTLGNPLRLPCPLTNDDPSGKIVWKKDGSVIQRPSLRGFDFYKYESRKGDEGLYECILVRKTNNISLIFQVNMLISPKMLQTRTKRAFDLRVGGELMLECAAEGIPEPTLYWTKNDVEIANGDDSFYTSSFEGSSKLWKASVSNSDGGRYICHASSESGESFTLHDVIVVDNSMGDPGGGVTKIPVQLNRPLAITCPFFDPSPERVEWKKGGYGLTKTDLESLGFRESSTDGYSTLRTDLAHPNHGDVYVCRGATDKTHSFVVNVLLPMYYKDWAEWSDCSASCGGGTKTRERVCEASIEFEPEDIVTLVQSSCVGQNTQNQSCNRSPCPVDGGWGEWRDGACSRSCGGGVRKRRRLCDNPPPSSGGKSCEGLSEEESSCGDVPCSVDGGWSDWTQWTSCSSSCGISYKHRYRSCDRPKASHGGRPCEGSRIEEQLCHLPACDGKKIEDKPTKRKSENAKWIWSEWEVVDECPPGCNKTRNLKRIGTCKGTGCIETTKTRKKSEPCPQPRGCE</sequence>
<evidence type="ECO:0000259" key="10">
    <source>
        <dbReference type="PROSITE" id="PS50835"/>
    </source>
</evidence>
<feature type="domain" description="Ig-like" evidence="10">
    <location>
        <begin position="930"/>
        <end position="1019"/>
    </location>
</feature>
<evidence type="ECO:0000256" key="4">
    <source>
        <dbReference type="ARBA" id="ARBA00022737"/>
    </source>
</evidence>
<dbReference type="Pfam" id="PF13927">
    <property type="entry name" value="Ig_3"/>
    <property type="match status" value="8"/>
</dbReference>
<dbReference type="SMART" id="SM00409">
    <property type="entry name" value="IG"/>
    <property type="match status" value="19"/>
</dbReference>
<dbReference type="InterPro" id="IPR051170">
    <property type="entry name" value="Neural/epithelial_adhesion"/>
</dbReference>
<dbReference type="GO" id="GO:0043005">
    <property type="term" value="C:neuron projection"/>
    <property type="evidence" value="ECO:0007669"/>
    <property type="project" value="TreeGrafter"/>
</dbReference>
<dbReference type="GO" id="GO:0032991">
    <property type="term" value="C:protein-containing complex"/>
    <property type="evidence" value="ECO:0007669"/>
    <property type="project" value="UniProtKB-ARBA"/>
</dbReference>
<keyword evidence="2" id="KW-0964">Secreted</keyword>
<reference evidence="11" key="1">
    <citation type="journal article" date="2014" name="PLoS ONE">
        <title>Transcriptome-Based Identification of ABC Transporters in the Western Tarnished Plant Bug Lygus hesperus.</title>
        <authorList>
            <person name="Hull J.J."/>
            <person name="Chaney K."/>
            <person name="Geib S.M."/>
            <person name="Fabrick J.A."/>
            <person name="Brent C.S."/>
            <person name="Walsh D."/>
            <person name="Lavine L.C."/>
        </authorList>
    </citation>
    <scope>NUCLEOTIDE SEQUENCE</scope>
</reference>
<feature type="domain" description="Ig-like" evidence="10">
    <location>
        <begin position="1932"/>
        <end position="2015"/>
    </location>
</feature>
<dbReference type="InterPro" id="IPR013098">
    <property type="entry name" value="Ig_I-set"/>
</dbReference>
<evidence type="ECO:0000256" key="3">
    <source>
        <dbReference type="ARBA" id="ARBA00022729"/>
    </source>
</evidence>
<dbReference type="InterPro" id="IPR002035">
    <property type="entry name" value="VWF_A"/>
</dbReference>
<feature type="domain" description="Ig-like" evidence="10">
    <location>
        <begin position="1026"/>
        <end position="1107"/>
    </location>
</feature>
<dbReference type="InterPro" id="IPR003599">
    <property type="entry name" value="Ig_sub"/>
</dbReference>
<feature type="domain" description="Ig-like" evidence="10">
    <location>
        <begin position="2116"/>
        <end position="2189"/>
    </location>
</feature>
<feature type="domain" description="Ig-like" evidence="10">
    <location>
        <begin position="843"/>
        <end position="923"/>
    </location>
</feature>
<evidence type="ECO:0000256" key="6">
    <source>
        <dbReference type="ARBA" id="ARBA00023180"/>
    </source>
</evidence>
<dbReference type="Gene3D" id="2.60.40.10">
    <property type="entry name" value="Immunoglobulins"/>
    <property type="match status" value="18"/>
</dbReference>
<feature type="domain" description="Ig-like" evidence="10">
    <location>
        <begin position="1635"/>
        <end position="1723"/>
    </location>
</feature>
<protein>
    <submittedName>
        <fullName evidence="11">Hemicentin-2</fullName>
    </submittedName>
</protein>
<name>A0A0A9WRS9_LYGHE</name>
<feature type="domain" description="Ig-like" evidence="10">
    <location>
        <begin position="2200"/>
        <end position="2286"/>
    </location>
</feature>
<proteinExistence type="predicted"/>
<feature type="domain" description="Ig-like" evidence="10">
    <location>
        <begin position="745"/>
        <end position="838"/>
    </location>
</feature>
<evidence type="ECO:0000256" key="7">
    <source>
        <dbReference type="ARBA" id="ARBA00023319"/>
    </source>
</evidence>
<feature type="domain" description="Ig-like" evidence="10">
    <location>
        <begin position="1369"/>
        <end position="1455"/>
    </location>
</feature>
<dbReference type="InterPro" id="IPR007110">
    <property type="entry name" value="Ig-like_dom"/>
</dbReference>
<feature type="domain" description="Ig-like" evidence="10">
    <location>
        <begin position="646"/>
        <end position="738"/>
    </location>
</feature>
<feature type="signal peptide" evidence="8">
    <location>
        <begin position="1"/>
        <end position="26"/>
    </location>
</feature>
<dbReference type="Gene3D" id="2.20.100.10">
    <property type="entry name" value="Thrombospondin type-1 (TSP1) repeat"/>
    <property type="match status" value="3"/>
</dbReference>
<keyword evidence="4" id="KW-0677">Repeat</keyword>
<dbReference type="InterPro" id="IPR056475">
    <property type="entry name" value="GBD_Hemicentin/VWA7"/>
</dbReference>
<evidence type="ECO:0000256" key="2">
    <source>
        <dbReference type="ARBA" id="ARBA00022525"/>
    </source>
</evidence>
<feature type="domain" description="Ig-like" evidence="10">
    <location>
        <begin position="1545"/>
        <end position="1618"/>
    </location>
</feature>
<feature type="domain" description="Ig-like" evidence="10">
    <location>
        <begin position="1117"/>
        <end position="1192"/>
    </location>
</feature>
<dbReference type="PANTHER" id="PTHR12231:SF218">
    <property type="entry name" value="MICROFIBRILLAR-ASSOCIATED PROTEIN 3-LIKE"/>
    <property type="match status" value="1"/>
</dbReference>